<dbReference type="Proteomes" id="UP000095228">
    <property type="component" value="Chromosome"/>
</dbReference>
<evidence type="ECO:0000256" key="2">
    <source>
        <dbReference type="ARBA" id="ARBA00022475"/>
    </source>
</evidence>
<organism evidence="12 13">
    <name type="scientific">Lacunisphaera limnophila</name>
    <dbReference type="NCBI Taxonomy" id="1838286"/>
    <lineage>
        <taxon>Bacteria</taxon>
        <taxon>Pseudomonadati</taxon>
        <taxon>Verrucomicrobiota</taxon>
        <taxon>Opitutia</taxon>
        <taxon>Opitutales</taxon>
        <taxon>Opitutaceae</taxon>
        <taxon>Lacunisphaera</taxon>
    </lineage>
</organism>
<feature type="binding site" evidence="11">
    <location>
        <position position="75"/>
    </location>
    <ligand>
        <name>Na(+)</name>
        <dbReference type="ChEBI" id="CHEBI:29101"/>
        <note>structural</note>
    </ligand>
</feature>
<evidence type="ECO:0000256" key="5">
    <source>
        <dbReference type="ARBA" id="ARBA00022989"/>
    </source>
</evidence>
<dbReference type="EMBL" id="CP016094">
    <property type="protein sequence ID" value="AOS44676.1"/>
    <property type="molecule type" value="Genomic_DNA"/>
</dbReference>
<dbReference type="HAMAP" id="MF_00454">
    <property type="entry name" value="FluC"/>
    <property type="match status" value="1"/>
</dbReference>
<feature type="binding site" evidence="11">
    <location>
        <position position="78"/>
    </location>
    <ligand>
        <name>Na(+)</name>
        <dbReference type="ChEBI" id="CHEBI:29101"/>
        <note>structural</note>
    </ligand>
</feature>
<evidence type="ECO:0000256" key="4">
    <source>
        <dbReference type="ARBA" id="ARBA00022692"/>
    </source>
</evidence>
<evidence type="ECO:0000256" key="8">
    <source>
        <dbReference type="ARBA" id="ARBA00023303"/>
    </source>
</evidence>
<evidence type="ECO:0000313" key="12">
    <source>
        <dbReference type="EMBL" id="AOS44676.1"/>
    </source>
</evidence>
<name>A0A1D8AV05_9BACT</name>
<dbReference type="PANTHER" id="PTHR28259">
    <property type="entry name" value="FLUORIDE EXPORT PROTEIN 1-RELATED"/>
    <property type="match status" value="1"/>
</dbReference>
<dbReference type="GO" id="GO:0140114">
    <property type="term" value="P:cellular detoxification of fluoride"/>
    <property type="evidence" value="ECO:0007669"/>
    <property type="project" value="UniProtKB-UniRule"/>
</dbReference>
<keyword evidence="3" id="KW-0997">Cell inner membrane</keyword>
<keyword evidence="2 11" id="KW-1003">Cell membrane</keyword>
<keyword evidence="6 11" id="KW-0406">Ion transport</keyword>
<comment type="catalytic activity">
    <reaction evidence="10">
        <text>fluoride(in) = fluoride(out)</text>
        <dbReference type="Rhea" id="RHEA:76159"/>
        <dbReference type="ChEBI" id="CHEBI:17051"/>
    </reaction>
    <physiologicalReaction direction="left-to-right" evidence="10">
        <dbReference type="Rhea" id="RHEA:76160"/>
    </physiologicalReaction>
</comment>
<keyword evidence="11" id="KW-0915">Sodium</keyword>
<dbReference type="NCBIfam" id="TIGR00494">
    <property type="entry name" value="crcB"/>
    <property type="match status" value="1"/>
</dbReference>
<dbReference type="PANTHER" id="PTHR28259:SF1">
    <property type="entry name" value="FLUORIDE EXPORT PROTEIN 1-RELATED"/>
    <property type="match status" value="1"/>
</dbReference>
<keyword evidence="7 11" id="KW-0472">Membrane</keyword>
<keyword evidence="13" id="KW-1185">Reference proteome</keyword>
<evidence type="ECO:0000256" key="11">
    <source>
        <dbReference type="HAMAP-Rule" id="MF_00454"/>
    </source>
</evidence>
<keyword evidence="5 11" id="KW-1133">Transmembrane helix</keyword>
<sequence length="123" mass="13132">MNTLSALLWIALGGAAGSVGRALIGLAFQARFPWATLLVNVAGSLFIGWLMSRFGATEPAHSARLLNLLAVGFCGGFTTFSTFSWQTLDQLLKGQWLAAFANVLLSVTLCLAAVWLGFRLGRL</sequence>
<dbReference type="GO" id="GO:0005886">
    <property type="term" value="C:plasma membrane"/>
    <property type="evidence" value="ECO:0007669"/>
    <property type="project" value="UniProtKB-SubCell"/>
</dbReference>
<dbReference type="AlphaFoldDB" id="A0A1D8AV05"/>
<evidence type="ECO:0000256" key="1">
    <source>
        <dbReference type="ARBA" id="ARBA00004651"/>
    </source>
</evidence>
<dbReference type="GO" id="GO:0046872">
    <property type="term" value="F:metal ion binding"/>
    <property type="evidence" value="ECO:0007669"/>
    <property type="project" value="UniProtKB-KW"/>
</dbReference>
<dbReference type="Pfam" id="PF02537">
    <property type="entry name" value="CRCB"/>
    <property type="match status" value="1"/>
</dbReference>
<evidence type="ECO:0000256" key="6">
    <source>
        <dbReference type="ARBA" id="ARBA00023065"/>
    </source>
</evidence>
<dbReference type="KEGG" id="obg:Verru16b_01743"/>
<evidence type="ECO:0000256" key="10">
    <source>
        <dbReference type="ARBA" id="ARBA00035585"/>
    </source>
</evidence>
<keyword evidence="8 11" id="KW-0407">Ion channel</keyword>
<gene>
    <name evidence="11 12" type="primary">crcB</name>
    <name evidence="11" type="synonym">fluC</name>
    <name evidence="12" type="ORF">Verru16b_01743</name>
</gene>
<proteinExistence type="inferred from homology"/>
<evidence type="ECO:0000256" key="7">
    <source>
        <dbReference type="ARBA" id="ARBA00023136"/>
    </source>
</evidence>
<keyword evidence="11" id="KW-0479">Metal-binding</keyword>
<comment type="subcellular location">
    <subcellularLocation>
        <location evidence="1 11">Cell membrane</location>
        <topology evidence="1 11">Multi-pass membrane protein</topology>
    </subcellularLocation>
</comment>
<dbReference type="InterPro" id="IPR003691">
    <property type="entry name" value="FluC"/>
</dbReference>
<comment type="activity regulation">
    <text evidence="11">Na(+) is not transported, but it plays an essential structural role and its presence is essential for fluoride channel function.</text>
</comment>
<protein>
    <recommendedName>
        <fullName evidence="11">Fluoride-specific ion channel FluC</fullName>
    </recommendedName>
</protein>
<accession>A0A1D8AV05</accession>
<keyword evidence="11" id="KW-0813">Transport</keyword>
<comment type="function">
    <text evidence="11">Fluoride-specific ion channel. Important for reducing fluoride concentration in the cell, thus reducing its toxicity.</text>
</comment>
<feature type="transmembrane region" description="Helical" evidence="11">
    <location>
        <begin position="63"/>
        <end position="85"/>
    </location>
</feature>
<evidence type="ECO:0000313" key="13">
    <source>
        <dbReference type="Proteomes" id="UP000095228"/>
    </source>
</evidence>
<evidence type="ECO:0000256" key="9">
    <source>
        <dbReference type="ARBA" id="ARBA00035120"/>
    </source>
</evidence>
<feature type="transmembrane region" description="Helical" evidence="11">
    <location>
        <begin position="32"/>
        <end position="51"/>
    </location>
</feature>
<dbReference type="GO" id="GO:0062054">
    <property type="term" value="F:fluoride channel activity"/>
    <property type="evidence" value="ECO:0007669"/>
    <property type="project" value="UniProtKB-UniRule"/>
</dbReference>
<keyword evidence="4 11" id="KW-0812">Transmembrane</keyword>
<dbReference type="STRING" id="1838286.Verru16b_01743"/>
<feature type="transmembrane region" description="Helical" evidence="11">
    <location>
        <begin position="97"/>
        <end position="118"/>
    </location>
</feature>
<dbReference type="RefSeq" id="WP_237023492.1">
    <property type="nucleotide sequence ID" value="NZ_CP016094.1"/>
</dbReference>
<evidence type="ECO:0000256" key="3">
    <source>
        <dbReference type="ARBA" id="ARBA00022519"/>
    </source>
</evidence>
<reference evidence="12 13" key="1">
    <citation type="submission" date="2016-06" db="EMBL/GenBank/DDBJ databases">
        <title>Three novel species with peptidoglycan cell walls form the new genus Lacunisphaera gen. nov. in the family Opitutaceae of the verrucomicrobial subdivision 4.</title>
        <authorList>
            <person name="Rast P."/>
            <person name="Gloeckner I."/>
            <person name="Jogler M."/>
            <person name="Boedeker C."/>
            <person name="Jeske O."/>
            <person name="Wiegand S."/>
            <person name="Reinhardt R."/>
            <person name="Schumann P."/>
            <person name="Rohde M."/>
            <person name="Spring S."/>
            <person name="Gloeckner F.O."/>
            <person name="Jogler C."/>
        </authorList>
    </citation>
    <scope>NUCLEOTIDE SEQUENCE [LARGE SCALE GENOMIC DNA]</scope>
    <source>
        <strain evidence="12 13">IG16b</strain>
    </source>
</reference>
<comment type="similarity">
    <text evidence="9 11">Belongs to the fluoride channel Fluc/FEX (TC 1.A.43) family.</text>
</comment>